<keyword evidence="2" id="KW-1185">Reference proteome</keyword>
<comment type="caution">
    <text evidence="1">The sequence shown here is derived from an EMBL/GenBank/DDBJ whole genome shotgun (WGS) entry which is preliminary data.</text>
</comment>
<dbReference type="PANTHER" id="PTHR17901:SF14">
    <property type="entry name" value="MAGNESIUM-DEPENDENT PHOSPHATASE 1"/>
    <property type="match status" value="1"/>
</dbReference>
<dbReference type="InterPro" id="IPR010033">
    <property type="entry name" value="HAD_SF_ppase_IIIC"/>
</dbReference>
<dbReference type="Proteomes" id="UP000285301">
    <property type="component" value="Unassembled WGS sequence"/>
</dbReference>
<dbReference type="Gene3D" id="3.40.50.1000">
    <property type="entry name" value="HAD superfamily/HAD-like"/>
    <property type="match status" value="1"/>
</dbReference>
<dbReference type="NCBIfam" id="TIGR01681">
    <property type="entry name" value="HAD-SF-IIIC"/>
    <property type="match status" value="1"/>
</dbReference>
<protein>
    <submittedName>
        <fullName evidence="1">Magnesium-dependent phosphatase 1-like protein</fullName>
    </submittedName>
</protein>
<sequence length="166" mass="18952">MRTRLATRLIVFDLDHTLWPFGVDTFVFKPPYSSRDGKVYDATGARMQYFPQTPEVLSFVASKGIEMGVASRTEYPEGALRLLQLFGFDKLFKYKEVYPGSKIAHFNQFKLKSGFAFEQMAFFDDEQRNIDDIAPLGVTAVLIDYQKGVTIEDVSKTLNAIENRNQ</sequence>
<accession>A0A443R3F8</accession>
<dbReference type="Pfam" id="PF12689">
    <property type="entry name" value="Acid_PPase"/>
    <property type="match status" value="1"/>
</dbReference>
<dbReference type="STRING" id="1965070.A0A443R3F8"/>
<reference evidence="1 2" key="1">
    <citation type="journal article" date="2018" name="Gigascience">
        <title>Genomes of trombidid mites reveal novel predicted allergens and laterally-transferred genes associated with secondary metabolism.</title>
        <authorList>
            <person name="Dong X."/>
            <person name="Chaisiri K."/>
            <person name="Xia D."/>
            <person name="Armstrong S.D."/>
            <person name="Fang Y."/>
            <person name="Donnelly M.J."/>
            <person name="Kadowaki T."/>
            <person name="McGarry J.W."/>
            <person name="Darby A.C."/>
            <person name="Makepeace B.L."/>
        </authorList>
    </citation>
    <scope>NUCLEOTIDE SEQUENCE [LARGE SCALE GENOMIC DNA]</scope>
    <source>
        <strain evidence="1">UoL-WK</strain>
    </source>
</reference>
<dbReference type="OrthoDB" id="2865258at2759"/>
<dbReference type="AlphaFoldDB" id="A0A443R3F8"/>
<gene>
    <name evidence="1" type="ORF">B4U79_00651</name>
</gene>
<dbReference type="NCBIfam" id="TIGR01685">
    <property type="entry name" value="MDP-1"/>
    <property type="match status" value="1"/>
</dbReference>
<evidence type="ECO:0000313" key="2">
    <source>
        <dbReference type="Proteomes" id="UP000285301"/>
    </source>
</evidence>
<name>A0A443R3F8_9ACAR</name>
<dbReference type="EMBL" id="NCKU01002346">
    <property type="protein sequence ID" value="RWS09786.1"/>
    <property type="molecule type" value="Genomic_DNA"/>
</dbReference>
<organism evidence="1 2">
    <name type="scientific">Dinothrombium tinctorium</name>
    <dbReference type="NCBI Taxonomy" id="1965070"/>
    <lineage>
        <taxon>Eukaryota</taxon>
        <taxon>Metazoa</taxon>
        <taxon>Ecdysozoa</taxon>
        <taxon>Arthropoda</taxon>
        <taxon>Chelicerata</taxon>
        <taxon>Arachnida</taxon>
        <taxon>Acari</taxon>
        <taxon>Acariformes</taxon>
        <taxon>Trombidiformes</taxon>
        <taxon>Prostigmata</taxon>
        <taxon>Anystina</taxon>
        <taxon>Parasitengona</taxon>
        <taxon>Trombidioidea</taxon>
        <taxon>Trombidiidae</taxon>
        <taxon>Dinothrombium</taxon>
    </lineage>
</organism>
<dbReference type="SFLD" id="SFLDS00003">
    <property type="entry name" value="Haloacid_Dehalogenase"/>
    <property type="match status" value="1"/>
</dbReference>
<dbReference type="SUPFAM" id="SSF56784">
    <property type="entry name" value="HAD-like"/>
    <property type="match status" value="1"/>
</dbReference>
<dbReference type="PANTHER" id="PTHR17901">
    <property type="entry name" value="MAGNESIUM-DEPENDENT PHOSPHATASE 1 MDP1"/>
    <property type="match status" value="1"/>
</dbReference>
<dbReference type="SFLD" id="SFLDG01131">
    <property type="entry name" value="C1.5.2:_MDP_Like"/>
    <property type="match status" value="1"/>
</dbReference>
<dbReference type="InterPro" id="IPR036412">
    <property type="entry name" value="HAD-like_sf"/>
</dbReference>
<dbReference type="SFLD" id="SFLDG01129">
    <property type="entry name" value="C1.5:_HAD__Beta-PGM__Phosphata"/>
    <property type="match status" value="1"/>
</dbReference>
<proteinExistence type="predicted"/>
<evidence type="ECO:0000313" key="1">
    <source>
        <dbReference type="EMBL" id="RWS09786.1"/>
    </source>
</evidence>
<dbReference type="InterPro" id="IPR023214">
    <property type="entry name" value="HAD_sf"/>
</dbReference>
<dbReference type="InterPro" id="IPR010036">
    <property type="entry name" value="MDP_1_eu_arc"/>
</dbReference>
<dbReference type="GO" id="GO:0003993">
    <property type="term" value="F:acid phosphatase activity"/>
    <property type="evidence" value="ECO:0007669"/>
    <property type="project" value="TreeGrafter"/>
</dbReference>